<dbReference type="Pfam" id="PF00226">
    <property type="entry name" value="DnaJ"/>
    <property type="match status" value="1"/>
</dbReference>
<proteinExistence type="predicted"/>
<dbReference type="Proteomes" id="UP001202328">
    <property type="component" value="Unassembled WGS sequence"/>
</dbReference>
<dbReference type="CDD" id="cd06257">
    <property type="entry name" value="DnaJ"/>
    <property type="match status" value="1"/>
</dbReference>
<comment type="caution">
    <text evidence="2">The sequence shown here is derived from an EMBL/GenBank/DDBJ whole genome shotgun (WGS) entry which is preliminary data.</text>
</comment>
<dbReference type="PANTHER" id="PTHR45098:SF1">
    <property type="entry name" value="DNAJ DOMAIN CONTAINING PROTEIN, EXPRESSED"/>
    <property type="match status" value="1"/>
</dbReference>
<evidence type="ECO:0000259" key="1">
    <source>
        <dbReference type="PROSITE" id="PS50076"/>
    </source>
</evidence>
<evidence type="ECO:0000313" key="2">
    <source>
        <dbReference type="EMBL" id="KAI3959445.1"/>
    </source>
</evidence>
<organism evidence="2 3">
    <name type="scientific">Papaver atlanticum</name>
    <dbReference type="NCBI Taxonomy" id="357466"/>
    <lineage>
        <taxon>Eukaryota</taxon>
        <taxon>Viridiplantae</taxon>
        <taxon>Streptophyta</taxon>
        <taxon>Embryophyta</taxon>
        <taxon>Tracheophyta</taxon>
        <taxon>Spermatophyta</taxon>
        <taxon>Magnoliopsida</taxon>
        <taxon>Ranunculales</taxon>
        <taxon>Papaveraceae</taxon>
        <taxon>Papaveroideae</taxon>
        <taxon>Papaver</taxon>
    </lineage>
</organism>
<dbReference type="InterPro" id="IPR036869">
    <property type="entry name" value="J_dom_sf"/>
</dbReference>
<dbReference type="SMART" id="SM00271">
    <property type="entry name" value="DnaJ"/>
    <property type="match status" value="1"/>
</dbReference>
<sequence>MMEIDHYAVLGLPSGEEGAKLTQADIKKAYKTKARELHPDKCPVDPNANANFQSVQSSYNILRDEIQRKRFDDLLSSRAQVGSKLADFHDKVRAYFCPPNPDRQAREEEERCRKQFRVGLAKLFRMLINIKRGSSAPDSVRISSAPASDNLAREEEVDALVELAVLGIEIITVICKIIPIVIASGKRYYQAASSFYSETASSFYSAKGLDMFFRFRERVRQVY</sequence>
<keyword evidence="3" id="KW-1185">Reference proteome</keyword>
<dbReference type="InterPro" id="IPR001623">
    <property type="entry name" value="DnaJ_domain"/>
</dbReference>
<protein>
    <recommendedName>
        <fullName evidence="1">J domain-containing protein</fullName>
    </recommendedName>
</protein>
<dbReference type="AlphaFoldDB" id="A0AAD4XY03"/>
<dbReference type="EMBL" id="JAJJMB010001069">
    <property type="protein sequence ID" value="KAI3959445.1"/>
    <property type="molecule type" value="Genomic_DNA"/>
</dbReference>
<dbReference type="PROSITE" id="PS50076">
    <property type="entry name" value="DNAJ_2"/>
    <property type="match status" value="1"/>
</dbReference>
<dbReference type="PANTHER" id="PTHR45098">
    <property type="entry name" value="DNAJ DOMAIN CONTAINING PROTEIN, EXPRESSED"/>
    <property type="match status" value="1"/>
</dbReference>
<dbReference type="PROSITE" id="PS00636">
    <property type="entry name" value="DNAJ_1"/>
    <property type="match status" value="1"/>
</dbReference>
<gene>
    <name evidence="2" type="ORF">MKW98_019035</name>
</gene>
<dbReference type="PRINTS" id="PR00625">
    <property type="entry name" value="JDOMAIN"/>
</dbReference>
<evidence type="ECO:0000313" key="3">
    <source>
        <dbReference type="Proteomes" id="UP001202328"/>
    </source>
</evidence>
<feature type="domain" description="J" evidence="1">
    <location>
        <begin position="5"/>
        <end position="75"/>
    </location>
</feature>
<accession>A0AAD4XY03</accession>
<dbReference type="Gene3D" id="1.10.287.110">
    <property type="entry name" value="DnaJ domain"/>
    <property type="match status" value="1"/>
</dbReference>
<dbReference type="SUPFAM" id="SSF46565">
    <property type="entry name" value="Chaperone J-domain"/>
    <property type="match status" value="1"/>
</dbReference>
<dbReference type="InterPro" id="IPR018253">
    <property type="entry name" value="DnaJ_domain_CS"/>
</dbReference>
<reference evidence="2" key="1">
    <citation type="submission" date="2022-04" db="EMBL/GenBank/DDBJ databases">
        <title>A functionally conserved STORR gene fusion in Papaver species that diverged 16.8 million years ago.</title>
        <authorList>
            <person name="Catania T."/>
        </authorList>
    </citation>
    <scope>NUCLEOTIDE SEQUENCE</scope>
    <source>
        <strain evidence="2">S-188037</strain>
    </source>
</reference>
<name>A0AAD4XY03_9MAGN</name>